<organism evidence="1 2">
    <name type="scientific">Senna tora</name>
    <dbReference type="NCBI Taxonomy" id="362788"/>
    <lineage>
        <taxon>Eukaryota</taxon>
        <taxon>Viridiplantae</taxon>
        <taxon>Streptophyta</taxon>
        <taxon>Embryophyta</taxon>
        <taxon>Tracheophyta</taxon>
        <taxon>Spermatophyta</taxon>
        <taxon>Magnoliopsida</taxon>
        <taxon>eudicotyledons</taxon>
        <taxon>Gunneridae</taxon>
        <taxon>Pentapetalae</taxon>
        <taxon>rosids</taxon>
        <taxon>fabids</taxon>
        <taxon>Fabales</taxon>
        <taxon>Fabaceae</taxon>
        <taxon>Caesalpinioideae</taxon>
        <taxon>Cassia clade</taxon>
        <taxon>Senna</taxon>
    </lineage>
</organism>
<sequence>MKGRELRQYDVAGCRISHHSISHQLYNDIPITSRNVPHTPSFLCIAQQTRLAFALLEASIDEANDN</sequence>
<evidence type="ECO:0000313" key="1">
    <source>
        <dbReference type="EMBL" id="KAF7822374.1"/>
    </source>
</evidence>
<dbReference type="AlphaFoldDB" id="A0A834TRB5"/>
<dbReference type="EMBL" id="JAAIUW010000008">
    <property type="protein sequence ID" value="KAF7822374.1"/>
    <property type="molecule type" value="Genomic_DNA"/>
</dbReference>
<comment type="caution">
    <text evidence="1">The sequence shown here is derived from an EMBL/GenBank/DDBJ whole genome shotgun (WGS) entry which is preliminary data.</text>
</comment>
<gene>
    <name evidence="1" type="ORF">G2W53_027829</name>
</gene>
<keyword evidence="2" id="KW-1185">Reference proteome</keyword>
<name>A0A834TRB5_9FABA</name>
<evidence type="ECO:0000313" key="2">
    <source>
        <dbReference type="Proteomes" id="UP000634136"/>
    </source>
</evidence>
<accession>A0A834TRB5</accession>
<reference evidence="1" key="1">
    <citation type="submission" date="2020-09" db="EMBL/GenBank/DDBJ databases">
        <title>Genome-Enabled Discovery of Anthraquinone Biosynthesis in Senna tora.</title>
        <authorList>
            <person name="Kang S.-H."/>
            <person name="Pandey R.P."/>
            <person name="Lee C.-M."/>
            <person name="Sim J.-S."/>
            <person name="Jeong J.-T."/>
            <person name="Choi B.-S."/>
            <person name="Jung M."/>
            <person name="Ginzburg D."/>
            <person name="Zhao K."/>
            <person name="Won S.Y."/>
            <person name="Oh T.-J."/>
            <person name="Yu Y."/>
            <person name="Kim N.-H."/>
            <person name="Lee O.R."/>
            <person name="Lee T.-H."/>
            <person name="Bashyal P."/>
            <person name="Kim T.-S."/>
            <person name="Lee W.-H."/>
            <person name="Kawkins C."/>
            <person name="Kim C.-K."/>
            <person name="Kim J.S."/>
            <person name="Ahn B.O."/>
            <person name="Rhee S.Y."/>
            <person name="Sohng J.K."/>
        </authorList>
    </citation>
    <scope>NUCLEOTIDE SEQUENCE</scope>
    <source>
        <tissue evidence="1">Leaf</tissue>
    </source>
</reference>
<protein>
    <submittedName>
        <fullName evidence="1">Uncharacterized protein</fullName>
    </submittedName>
</protein>
<dbReference type="Proteomes" id="UP000634136">
    <property type="component" value="Unassembled WGS sequence"/>
</dbReference>
<proteinExistence type="predicted"/>